<keyword evidence="2" id="KW-0004">4Fe-4S</keyword>
<keyword evidence="9" id="KW-1185">Reference proteome</keyword>
<evidence type="ECO:0000256" key="4">
    <source>
        <dbReference type="ARBA" id="ARBA00022723"/>
    </source>
</evidence>
<dbReference type="PROSITE" id="PS51918">
    <property type="entry name" value="RADICAL_SAM"/>
    <property type="match status" value="1"/>
</dbReference>
<dbReference type="Proteomes" id="UP001524478">
    <property type="component" value="Unassembled WGS sequence"/>
</dbReference>
<name>A0ABT1SFZ6_9FIRM</name>
<reference evidence="8 9" key="1">
    <citation type="submission" date="2022-06" db="EMBL/GenBank/DDBJ databases">
        <title>Isolation of gut microbiota from human fecal samples.</title>
        <authorList>
            <person name="Pamer E.G."/>
            <person name="Barat B."/>
            <person name="Waligurski E."/>
            <person name="Medina S."/>
            <person name="Paddock L."/>
            <person name="Mostad J."/>
        </authorList>
    </citation>
    <scope>NUCLEOTIDE SEQUENCE [LARGE SCALE GENOMIC DNA]</scope>
    <source>
        <strain evidence="8 9">DFI.7.95</strain>
    </source>
</reference>
<evidence type="ECO:0000256" key="3">
    <source>
        <dbReference type="ARBA" id="ARBA00022691"/>
    </source>
</evidence>
<dbReference type="InterPro" id="IPR039661">
    <property type="entry name" value="ELP3"/>
</dbReference>
<dbReference type="InterPro" id="IPR005911">
    <property type="entry name" value="YhcC-like"/>
</dbReference>
<dbReference type="SFLD" id="SFLDG01086">
    <property type="entry name" value="elongater_protein-like"/>
    <property type="match status" value="1"/>
</dbReference>
<dbReference type="NCBIfam" id="TIGR01212">
    <property type="entry name" value="TIGR01212 family radical SAM protein"/>
    <property type="match status" value="1"/>
</dbReference>
<dbReference type="CDD" id="cd01335">
    <property type="entry name" value="Radical_SAM"/>
    <property type="match status" value="1"/>
</dbReference>
<keyword evidence="3" id="KW-0949">S-adenosyl-L-methionine</keyword>
<comment type="caution">
    <text evidence="8">The sequence shown here is derived from an EMBL/GenBank/DDBJ whole genome shotgun (WGS) entry which is preliminary data.</text>
</comment>
<dbReference type="InterPro" id="IPR023404">
    <property type="entry name" value="rSAM_horseshoe"/>
</dbReference>
<accession>A0ABT1SFZ6</accession>
<evidence type="ECO:0000256" key="6">
    <source>
        <dbReference type="ARBA" id="ARBA00023014"/>
    </source>
</evidence>
<keyword evidence="6" id="KW-0411">Iron-sulfur</keyword>
<proteinExistence type="predicted"/>
<dbReference type="Pfam" id="PF16199">
    <property type="entry name" value="Radical_SAM_C"/>
    <property type="match status" value="1"/>
</dbReference>
<evidence type="ECO:0000313" key="9">
    <source>
        <dbReference type="Proteomes" id="UP001524478"/>
    </source>
</evidence>
<keyword evidence="4" id="KW-0479">Metal-binding</keyword>
<dbReference type="PANTHER" id="PTHR11135">
    <property type="entry name" value="HISTONE ACETYLTRANSFERASE-RELATED"/>
    <property type="match status" value="1"/>
</dbReference>
<evidence type="ECO:0000259" key="7">
    <source>
        <dbReference type="PROSITE" id="PS51918"/>
    </source>
</evidence>
<comment type="cofactor">
    <cofactor evidence="1">
        <name>[4Fe-4S] cluster</name>
        <dbReference type="ChEBI" id="CHEBI:49883"/>
    </cofactor>
</comment>
<dbReference type="SFLD" id="SFLDS00029">
    <property type="entry name" value="Radical_SAM"/>
    <property type="match status" value="1"/>
</dbReference>
<dbReference type="SUPFAM" id="SSF102114">
    <property type="entry name" value="Radical SAM enzymes"/>
    <property type="match status" value="1"/>
</dbReference>
<keyword evidence="5" id="KW-0408">Iron</keyword>
<evidence type="ECO:0000256" key="1">
    <source>
        <dbReference type="ARBA" id="ARBA00001966"/>
    </source>
</evidence>
<dbReference type="Gene3D" id="3.80.30.20">
    <property type="entry name" value="tm_1862 like domain"/>
    <property type="match status" value="1"/>
</dbReference>
<evidence type="ECO:0000256" key="5">
    <source>
        <dbReference type="ARBA" id="ARBA00023004"/>
    </source>
</evidence>
<evidence type="ECO:0000256" key="2">
    <source>
        <dbReference type="ARBA" id="ARBA00022485"/>
    </source>
</evidence>
<feature type="domain" description="Radical SAM core" evidence="7">
    <location>
        <begin position="15"/>
        <end position="256"/>
    </location>
</feature>
<gene>
    <name evidence="8" type="ORF">NE686_20105</name>
</gene>
<evidence type="ECO:0000313" key="8">
    <source>
        <dbReference type="EMBL" id="MCQ4925419.1"/>
    </source>
</evidence>
<organism evidence="8 9">
    <name type="scientific">Tissierella carlieri</name>
    <dbReference type="NCBI Taxonomy" id="689904"/>
    <lineage>
        <taxon>Bacteria</taxon>
        <taxon>Bacillati</taxon>
        <taxon>Bacillota</taxon>
        <taxon>Tissierellia</taxon>
        <taxon>Tissierellales</taxon>
        <taxon>Tissierellaceae</taxon>
        <taxon>Tissierella</taxon>
    </lineage>
</organism>
<dbReference type="EMBL" id="JANGAC010000022">
    <property type="protein sequence ID" value="MCQ4925419.1"/>
    <property type="molecule type" value="Genomic_DNA"/>
</dbReference>
<dbReference type="RefSeq" id="WP_256312893.1">
    <property type="nucleotide sequence ID" value="NZ_JANGAC010000022.1"/>
</dbReference>
<sequence length="299" mass="34529">MSKRYYTLNEELRREFGGKVMKLSLDGGFTCPNRDGTIGSKGCIFCGEKGSGEFAGSRLVSIEEQIEEQKKLLSKKWDSNKYIAYFQNFTNTYGPIDRIRTLYYEAINTQGVVGLAVATRPDCLEEETLKLLSEINKKTYLWIELGLQTIHEKSAKLIRRGYPLSIYEEAIEKLKRENIKVVTHIILGIPGESKDDMLNTVKFVAGTKTWGIKLHSLYIQMDTDLYDYYMKNPFPIMSREEYVSLVVDAIEMLPRDMVIHRITGDGKRELLHEPKWSLDKLKVLSMIDKELKIRNFLET</sequence>
<dbReference type="SMART" id="SM00729">
    <property type="entry name" value="Elp3"/>
    <property type="match status" value="1"/>
</dbReference>
<dbReference type="InterPro" id="IPR032432">
    <property type="entry name" value="Radical_SAM_C"/>
</dbReference>
<dbReference type="InterPro" id="IPR058240">
    <property type="entry name" value="rSAM_sf"/>
</dbReference>
<dbReference type="PANTHER" id="PTHR11135:SF1">
    <property type="entry name" value="PROTEIN YHCC"/>
    <property type="match status" value="1"/>
</dbReference>
<dbReference type="InterPro" id="IPR006638">
    <property type="entry name" value="Elp3/MiaA/NifB-like_rSAM"/>
</dbReference>
<dbReference type="Pfam" id="PF04055">
    <property type="entry name" value="Radical_SAM"/>
    <property type="match status" value="1"/>
</dbReference>
<dbReference type="SFLD" id="SFLDG01091">
    <property type="entry name" value="uncharacterized_CHP01210-like"/>
    <property type="match status" value="1"/>
</dbReference>
<protein>
    <submittedName>
        <fullName evidence="8">TIGR01212 family radical SAM protein</fullName>
    </submittedName>
</protein>
<dbReference type="InterPro" id="IPR007197">
    <property type="entry name" value="rSAM"/>
</dbReference>